<organism evidence="1 2">
    <name type="scientific">Allocatelliglobosispora scoriae</name>
    <dbReference type="NCBI Taxonomy" id="643052"/>
    <lineage>
        <taxon>Bacteria</taxon>
        <taxon>Bacillati</taxon>
        <taxon>Actinomycetota</taxon>
        <taxon>Actinomycetes</taxon>
        <taxon>Micromonosporales</taxon>
        <taxon>Micromonosporaceae</taxon>
        <taxon>Allocatelliglobosispora</taxon>
    </lineage>
</organism>
<dbReference type="Gene3D" id="2.30.130.30">
    <property type="entry name" value="Hypothetical protein"/>
    <property type="match status" value="1"/>
</dbReference>
<keyword evidence="2" id="KW-1185">Reference proteome</keyword>
<dbReference type="AlphaFoldDB" id="A0A841BKP9"/>
<protein>
    <recommendedName>
        <fullName evidence="3">ASCH domain-containing protein</fullName>
    </recommendedName>
</protein>
<gene>
    <name evidence="1" type="ORF">F4553_000759</name>
</gene>
<accession>A0A841BKP9</accession>
<proteinExistence type="predicted"/>
<reference evidence="1 2" key="1">
    <citation type="submission" date="2020-08" db="EMBL/GenBank/DDBJ databases">
        <title>Sequencing the genomes of 1000 actinobacteria strains.</title>
        <authorList>
            <person name="Klenk H.-P."/>
        </authorList>
    </citation>
    <scope>NUCLEOTIDE SEQUENCE [LARGE SCALE GENOMIC DNA]</scope>
    <source>
        <strain evidence="1 2">DSM 45362</strain>
    </source>
</reference>
<evidence type="ECO:0000313" key="1">
    <source>
        <dbReference type="EMBL" id="MBB5867380.1"/>
    </source>
</evidence>
<evidence type="ECO:0008006" key="3">
    <source>
        <dbReference type="Google" id="ProtNLM"/>
    </source>
</evidence>
<name>A0A841BKP9_9ACTN</name>
<dbReference type="Proteomes" id="UP000587527">
    <property type="component" value="Unassembled WGS sequence"/>
</dbReference>
<dbReference type="EMBL" id="JACHMN010000001">
    <property type="protein sequence ID" value="MBB5867380.1"/>
    <property type="molecule type" value="Genomic_DNA"/>
</dbReference>
<dbReference type="RefSeq" id="WP_221469680.1">
    <property type="nucleotide sequence ID" value="NZ_JACHMN010000001.1"/>
</dbReference>
<comment type="caution">
    <text evidence="1">The sequence shown here is derived from an EMBL/GenBank/DDBJ whole genome shotgun (WGS) entry which is preliminary data.</text>
</comment>
<sequence>MCYEHGDYEMCIDPIDGGYLDLATLYRNVIKERALVRERDVLYVMVKGGDWSFGAQLVDGALLALGTPATDMPTRVFTPMVLSGSGAKLSKSLLRAAPDSPAHGGIEDWMLTTTSWDGTVDQYVDALLWLVNGLIADPKHFFRSFTTRELGALMAQRPADLSTRPRAREMPIYKRYFDLIASGKKTVEVRVAYPSTRAYPRTAAEIHMPGRRMPHPHHQDRALSVIRRDV</sequence>
<evidence type="ECO:0000313" key="2">
    <source>
        <dbReference type="Proteomes" id="UP000587527"/>
    </source>
</evidence>